<dbReference type="AlphaFoldDB" id="A0AAN7YJ34"/>
<accession>A0AAN7YJ34</accession>
<evidence type="ECO:0000313" key="3">
    <source>
        <dbReference type="Proteomes" id="UP001310890"/>
    </source>
</evidence>
<name>A0AAN7YJ34_9PEZI</name>
<comment type="caution">
    <text evidence="2">The sequence shown here is derived from an EMBL/GenBank/DDBJ whole genome shotgun (WGS) entry which is preliminary data.</text>
</comment>
<proteinExistence type="predicted"/>
<feature type="region of interest" description="Disordered" evidence="1">
    <location>
        <begin position="272"/>
        <end position="295"/>
    </location>
</feature>
<dbReference type="InterPro" id="IPR052766">
    <property type="entry name" value="S41A_metabolite_peptidase"/>
</dbReference>
<dbReference type="EMBL" id="JAVRRL010000006">
    <property type="protein sequence ID" value="KAK5117002.1"/>
    <property type="molecule type" value="Genomic_DNA"/>
</dbReference>
<evidence type="ECO:0000313" key="2">
    <source>
        <dbReference type="EMBL" id="KAK5117002.1"/>
    </source>
</evidence>
<organism evidence="2 3">
    <name type="scientific">Meristemomyces frigidus</name>
    <dbReference type="NCBI Taxonomy" id="1508187"/>
    <lineage>
        <taxon>Eukaryota</taxon>
        <taxon>Fungi</taxon>
        <taxon>Dikarya</taxon>
        <taxon>Ascomycota</taxon>
        <taxon>Pezizomycotina</taxon>
        <taxon>Dothideomycetes</taxon>
        <taxon>Dothideomycetidae</taxon>
        <taxon>Mycosphaerellales</taxon>
        <taxon>Teratosphaeriaceae</taxon>
        <taxon>Meristemomyces</taxon>
    </lineage>
</organism>
<reference evidence="2" key="1">
    <citation type="submission" date="2023-08" db="EMBL/GenBank/DDBJ databases">
        <title>Black Yeasts Isolated from many extreme environments.</title>
        <authorList>
            <person name="Coleine C."/>
            <person name="Stajich J.E."/>
            <person name="Selbmann L."/>
        </authorList>
    </citation>
    <scope>NUCLEOTIDE SEQUENCE</scope>
    <source>
        <strain evidence="2">CCFEE 5401</strain>
    </source>
</reference>
<protein>
    <submittedName>
        <fullName evidence="2">Uncharacterized protein</fullName>
    </submittedName>
</protein>
<evidence type="ECO:0000256" key="1">
    <source>
        <dbReference type="SAM" id="MobiDB-lite"/>
    </source>
</evidence>
<dbReference type="PANTHER" id="PTHR37049:SF5">
    <property type="entry name" value="TAIL SPECIFIC PROTEASE DOMAIN-CONTAINING PROTEIN"/>
    <property type="match status" value="1"/>
</dbReference>
<dbReference type="Proteomes" id="UP001310890">
    <property type="component" value="Unassembled WGS sequence"/>
</dbReference>
<dbReference type="PANTHER" id="PTHR37049">
    <property type="entry name" value="PEPTIDASE S41 FAMILY PROTEIN"/>
    <property type="match status" value="1"/>
</dbReference>
<gene>
    <name evidence="2" type="ORF">LTR62_006723</name>
</gene>
<sequence>MGSLITEYWEGLEDADPDTYVDISADEFIATIRLNAATASNFTSWNELYGPYADGIEAVTAVERLNTSSAAFDYSGFGSVVPPSVLLTSFGGDAPFAAENIVMLSDALCSSGRALFMEMMNHDAGVRNVVLGGRPQYGPMQTPSGSRIAYDYTLYEMDADFANAQYIDAAIKNGTSGVSQVNRTNQDVFVYDGGVSLCAQVREGDTTPLAMQYLAADCRIFLTPATFNASNTVPYHERFGPNIIPEPHEPMEIRRKSHLHQPRTMRRELNRHATTNNATPKPAPAAPAAPSTQDSSPLLSHYINIPFLHPSDPMPDPFFTLLPRQVTNFEKFS</sequence>